<feature type="domain" description="YcxB-like C-terminal" evidence="2">
    <location>
        <begin position="113"/>
        <end position="171"/>
    </location>
</feature>
<dbReference type="RefSeq" id="WP_184818479.1">
    <property type="nucleotide sequence ID" value="NZ_BMTK01000004.1"/>
</dbReference>
<comment type="caution">
    <text evidence="3">The sequence shown here is derived from an EMBL/GenBank/DDBJ whole genome shotgun (WGS) entry which is preliminary data.</text>
</comment>
<dbReference type="Pfam" id="PF14317">
    <property type="entry name" value="YcxB"/>
    <property type="match status" value="1"/>
</dbReference>
<gene>
    <name evidence="3" type="ORF">FHS37_001614</name>
</gene>
<accession>A0A7W7PPJ8</accession>
<evidence type="ECO:0000313" key="3">
    <source>
        <dbReference type="EMBL" id="MBB4897587.1"/>
    </source>
</evidence>
<keyword evidence="1" id="KW-0812">Transmembrane</keyword>
<evidence type="ECO:0000256" key="1">
    <source>
        <dbReference type="SAM" id="Phobius"/>
    </source>
</evidence>
<keyword evidence="1" id="KW-1133">Transmembrane helix</keyword>
<feature type="transmembrane region" description="Helical" evidence="1">
    <location>
        <begin position="41"/>
        <end position="60"/>
    </location>
</feature>
<keyword evidence="1" id="KW-0472">Membrane</keyword>
<protein>
    <recommendedName>
        <fullName evidence="2">YcxB-like C-terminal domain-containing protein</fullName>
    </recommendedName>
</protein>
<evidence type="ECO:0000313" key="4">
    <source>
        <dbReference type="Proteomes" id="UP000579523"/>
    </source>
</evidence>
<keyword evidence="4" id="KW-1185">Reference proteome</keyword>
<reference evidence="3 4" key="1">
    <citation type="submission" date="2020-08" db="EMBL/GenBank/DDBJ databases">
        <title>Genomic Encyclopedia of Type Strains, Phase III (KMG-III): the genomes of soil and plant-associated and newly described type strains.</title>
        <authorList>
            <person name="Whitman W."/>
        </authorList>
    </citation>
    <scope>NUCLEOTIDE SEQUENCE [LARGE SCALE GENOMIC DNA]</scope>
    <source>
        <strain evidence="3 4">CECT 3273</strain>
    </source>
</reference>
<evidence type="ECO:0000259" key="2">
    <source>
        <dbReference type="Pfam" id="PF14317"/>
    </source>
</evidence>
<dbReference type="AlphaFoldDB" id="A0A7W7PPJ8"/>
<sequence>MAADAGPDASARSVELEFRATRAELAEALCARSGRTDPRTIRRVPVLLGATLLLAAAVALPWPLRALAFLAPVPFGVLLGSLHDASRLRRRVSALDRWAQAHGRYAVRVDDVGVHSRTAVSSGTLRWGAFTRCQETENLFVLSVDDTVAGMCVLPKRGVRSAGGVERLRELADRRVRGTCSPAVGG</sequence>
<organism evidence="3 4">
    <name type="scientific">Streptomyces griseomycini</name>
    <dbReference type="NCBI Taxonomy" id="66895"/>
    <lineage>
        <taxon>Bacteria</taxon>
        <taxon>Bacillati</taxon>
        <taxon>Actinomycetota</taxon>
        <taxon>Actinomycetes</taxon>
        <taxon>Kitasatosporales</taxon>
        <taxon>Streptomycetaceae</taxon>
        <taxon>Streptomyces</taxon>
    </lineage>
</organism>
<name>A0A7W7PPJ8_9ACTN</name>
<dbReference type="InterPro" id="IPR025588">
    <property type="entry name" value="YcxB-like_C"/>
</dbReference>
<dbReference type="EMBL" id="JACHJI010000002">
    <property type="protein sequence ID" value="MBB4897587.1"/>
    <property type="molecule type" value="Genomic_DNA"/>
</dbReference>
<dbReference type="Proteomes" id="UP000579523">
    <property type="component" value="Unassembled WGS sequence"/>
</dbReference>
<proteinExistence type="predicted"/>